<gene>
    <name evidence="2" type="ORF">EJB05_10722</name>
</gene>
<proteinExistence type="predicted"/>
<dbReference type="Proteomes" id="UP000324897">
    <property type="component" value="Chromosome 4"/>
</dbReference>
<sequence>MRVSVTDTASPSLLAPQAIHRSPSRHLAAGAANTHPPTRRCPIGPTKGKSGITTPSLSLRAPPPPPLPPPRVPWRSPSPAIAAVQPPPSLPPIRILGEKSRKIPQKIAEIRPRPPATAIAPANKRSQRSQNPSPRAPNARSRREQRARVLHLLLLSSAAARGSETAQTEVSHAMP</sequence>
<evidence type="ECO:0000313" key="2">
    <source>
        <dbReference type="EMBL" id="TVU37409.1"/>
    </source>
</evidence>
<dbReference type="Gramene" id="TVU37409">
    <property type="protein sequence ID" value="TVU37409"/>
    <property type="gene ID" value="EJB05_10722"/>
</dbReference>
<comment type="caution">
    <text evidence="2">The sequence shown here is derived from an EMBL/GenBank/DDBJ whole genome shotgun (WGS) entry which is preliminary data.</text>
</comment>
<feature type="compositionally biased region" description="Polar residues" evidence="1">
    <location>
        <begin position="164"/>
        <end position="175"/>
    </location>
</feature>
<accession>A0A5J9VMC5</accession>
<protein>
    <submittedName>
        <fullName evidence="2">Uncharacterized protein</fullName>
    </submittedName>
</protein>
<feature type="region of interest" description="Disordered" evidence="1">
    <location>
        <begin position="156"/>
        <end position="175"/>
    </location>
</feature>
<dbReference type="EMBL" id="RWGY01000007">
    <property type="protein sequence ID" value="TVU37409.1"/>
    <property type="molecule type" value="Genomic_DNA"/>
</dbReference>
<name>A0A5J9VMC5_9POAL</name>
<evidence type="ECO:0000313" key="3">
    <source>
        <dbReference type="Proteomes" id="UP000324897"/>
    </source>
</evidence>
<reference evidence="2 3" key="1">
    <citation type="journal article" date="2019" name="Sci. Rep.">
        <title>A high-quality genome of Eragrostis curvula grass provides insights into Poaceae evolution and supports new strategies to enhance forage quality.</title>
        <authorList>
            <person name="Carballo J."/>
            <person name="Santos B.A.C.M."/>
            <person name="Zappacosta D."/>
            <person name="Garbus I."/>
            <person name="Selva J.P."/>
            <person name="Gallo C.A."/>
            <person name="Diaz A."/>
            <person name="Albertini E."/>
            <person name="Caccamo M."/>
            <person name="Echenique V."/>
        </authorList>
    </citation>
    <scope>NUCLEOTIDE SEQUENCE [LARGE SCALE GENOMIC DNA]</scope>
    <source>
        <strain evidence="3">cv. Victoria</strain>
        <tissue evidence="2">Leaf</tissue>
    </source>
</reference>
<feature type="region of interest" description="Disordered" evidence="1">
    <location>
        <begin position="1"/>
        <end position="150"/>
    </location>
</feature>
<feature type="compositionally biased region" description="Polar residues" evidence="1">
    <location>
        <begin position="1"/>
        <end position="11"/>
    </location>
</feature>
<evidence type="ECO:0000256" key="1">
    <source>
        <dbReference type="SAM" id="MobiDB-lite"/>
    </source>
</evidence>
<feature type="compositionally biased region" description="Pro residues" evidence="1">
    <location>
        <begin position="61"/>
        <end position="72"/>
    </location>
</feature>
<feature type="non-terminal residue" evidence="2">
    <location>
        <position position="1"/>
    </location>
</feature>
<keyword evidence="3" id="KW-1185">Reference proteome</keyword>
<organism evidence="2 3">
    <name type="scientific">Eragrostis curvula</name>
    <name type="common">weeping love grass</name>
    <dbReference type="NCBI Taxonomy" id="38414"/>
    <lineage>
        <taxon>Eukaryota</taxon>
        <taxon>Viridiplantae</taxon>
        <taxon>Streptophyta</taxon>
        <taxon>Embryophyta</taxon>
        <taxon>Tracheophyta</taxon>
        <taxon>Spermatophyta</taxon>
        <taxon>Magnoliopsida</taxon>
        <taxon>Liliopsida</taxon>
        <taxon>Poales</taxon>
        <taxon>Poaceae</taxon>
        <taxon>PACMAD clade</taxon>
        <taxon>Chloridoideae</taxon>
        <taxon>Eragrostideae</taxon>
        <taxon>Eragrostidinae</taxon>
        <taxon>Eragrostis</taxon>
    </lineage>
</organism>
<dbReference type="AlphaFoldDB" id="A0A5J9VMC5"/>